<dbReference type="AlphaFoldDB" id="A0A521F5R1"/>
<dbReference type="InterPro" id="IPR025510">
    <property type="entry name" value="DUF4397"/>
</dbReference>
<evidence type="ECO:0000313" key="4">
    <source>
        <dbReference type="Proteomes" id="UP000320300"/>
    </source>
</evidence>
<evidence type="ECO:0000259" key="2">
    <source>
        <dbReference type="Pfam" id="PF14344"/>
    </source>
</evidence>
<accession>A0A521F5R1</accession>
<dbReference type="EMBL" id="FXTN01000010">
    <property type="protein sequence ID" value="SMO91489.1"/>
    <property type="molecule type" value="Genomic_DNA"/>
</dbReference>
<protein>
    <recommendedName>
        <fullName evidence="2">DUF4397 domain-containing protein</fullName>
    </recommendedName>
</protein>
<dbReference type="OrthoDB" id="9792011at2"/>
<name>A0A521F5R1_9SPHI</name>
<feature type="chain" id="PRO_5021979240" description="DUF4397 domain-containing protein" evidence="1">
    <location>
        <begin position="32"/>
        <end position="244"/>
    </location>
</feature>
<feature type="domain" description="DUF4397" evidence="2">
    <location>
        <begin position="41"/>
        <end position="157"/>
    </location>
</feature>
<dbReference type="Proteomes" id="UP000320300">
    <property type="component" value="Unassembled WGS sequence"/>
</dbReference>
<organism evidence="3 4">
    <name type="scientific">Pedobacter westerhofensis</name>
    <dbReference type="NCBI Taxonomy" id="425512"/>
    <lineage>
        <taxon>Bacteria</taxon>
        <taxon>Pseudomonadati</taxon>
        <taxon>Bacteroidota</taxon>
        <taxon>Sphingobacteriia</taxon>
        <taxon>Sphingobacteriales</taxon>
        <taxon>Sphingobacteriaceae</taxon>
        <taxon>Pedobacter</taxon>
    </lineage>
</organism>
<reference evidence="3 4" key="1">
    <citation type="submission" date="2017-05" db="EMBL/GenBank/DDBJ databases">
        <authorList>
            <person name="Varghese N."/>
            <person name="Submissions S."/>
        </authorList>
    </citation>
    <scope>NUCLEOTIDE SEQUENCE [LARGE SCALE GENOMIC DNA]</scope>
    <source>
        <strain evidence="3 4">DSM 19036</strain>
    </source>
</reference>
<evidence type="ECO:0000313" key="3">
    <source>
        <dbReference type="EMBL" id="SMO91489.1"/>
    </source>
</evidence>
<dbReference type="Pfam" id="PF14344">
    <property type="entry name" value="DUF4397"/>
    <property type="match status" value="1"/>
</dbReference>
<sequence>MKFLKNKLSLFNLAGIAVLSAVLMMSSCSDDDDNSGPEQQAKVKVINGIYDNPDYIIKVNGTDLSSTPLAYRKSTDYVSVSANDPELVVTEQSSNKVVLTSKLAVAPGTNTSIYLEAASATEPAGSFQIDDDLTTVTAKKAKIRFVNVSPDGGSLDLLLNGQAVATSATGIAPKKASPFIEIDPVAGATFSLRQTGTDNILATVPNVNVEEGQFTTLWAVGTQSLSANPAAKLAVGVIVNKSAK</sequence>
<gene>
    <name evidence="3" type="ORF">SAMN06265348_110190</name>
</gene>
<dbReference type="RefSeq" id="WP_142529896.1">
    <property type="nucleotide sequence ID" value="NZ_CBCSJO010000010.1"/>
</dbReference>
<dbReference type="PROSITE" id="PS51257">
    <property type="entry name" value="PROKAR_LIPOPROTEIN"/>
    <property type="match status" value="1"/>
</dbReference>
<keyword evidence="4" id="KW-1185">Reference proteome</keyword>
<feature type="signal peptide" evidence="1">
    <location>
        <begin position="1"/>
        <end position="31"/>
    </location>
</feature>
<evidence type="ECO:0000256" key="1">
    <source>
        <dbReference type="SAM" id="SignalP"/>
    </source>
</evidence>
<keyword evidence="1" id="KW-0732">Signal</keyword>
<proteinExistence type="predicted"/>